<dbReference type="InterPro" id="IPR011009">
    <property type="entry name" value="Kinase-like_dom_sf"/>
</dbReference>
<dbReference type="GO" id="GO:0004674">
    <property type="term" value="F:protein serine/threonine kinase activity"/>
    <property type="evidence" value="ECO:0007669"/>
    <property type="project" value="UniProtKB-KW"/>
</dbReference>
<evidence type="ECO:0000256" key="4">
    <source>
        <dbReference type="ARBA" id="ARBA00022741"/>
    </source>
</evidence>
<evidence type="ECO:0000256" key="6">
    <source>
        <dbReference type="ARBA" id="ARBA00022840"/>
    </source>
</evidence>
<evidence type="ECO:0000259" key="9">
    <source>
        <dbReference type="PROSITE" id="PS50011"/>
    </source>
</evidence>
<comment type="catalytic activity">
    <reaction evidence="7">
        <text>L-threonyl-[protein] + ATP = O-phospho-L-threonyl-[protein] + ADP + H(+)</text>
        <dbReference type="Rhea" id="RHEA:46608"/>
        <dbReference type="Rhea" id="RHEA-COMP:11060"/>
        <dbReference type="Rhea" id="RHEA-COMP:11605"/>
        <dbReference type="ChEBI" id="CHEBI:15378"/>
        <dbReference type="ChEBI" id="CHEBI:30013"/>
        <dbReference type="ChEBI" id="CHEBI:30616"/>
        <dbReference type="ChEBI" id="CHEBI:61977"/>
        <dbReference type="ChEBI" id="CHEBI:456216"/>
        <dbReference type="EC" id="2.7.11.1"/>
    </reaction>
</comment>
<keyword evidence="5" id="KW-0418">Kinase</keyword>
<evidence type="ECO:0000256" key="8">
    <source>
        <dbReference type="ARBA" id="ARBA00048679"/>
    </source>
</evidence>
<evidence type="ECO:0000256" key="3">
    <source>
        <dbReference type="ARBA" id="ARBA00022679"/>
    </source>
</evidence>
<dbReference type="Pfam" id="PF01163">
    <property type="entry name" value="RIO1"/>
    <property type="match status" value="1"/>
</dbReference>
<organism evidence="10">
    <name type="scientific">viral metagenome</name>
    <dbReference type="NCBI Taxonomy" id="1070528"/>
    <lineage>
        <taxon>unclassified sequences</taxon>
        <taxon>metagenomes</taxon>
        <taxon>organismal metagenomes</taxon>
    </lineage>
</organism>
<dbReference type="PROSITE" id="PS00109">
    <property type="entry name" value="PROTEIN_KINASE_TYR"/>
    <property type="match status" value="1"/>
</dbReference>
<name>A0A6C0F238_9ZZZZ</name>
<evidence type="ECO:0000256" key="5">
    <source>
        <dbReference type="ARBA" id="ARBA00022777"/>
    </source>
</evidence>
<keyword evidence="2" id="KW-0723">Serine/threonine-protein kinase</keyword>
<proteinExistence type="predicted"/>
<sequence>MKTSKRKRGGRILGEGKSARVIHPAIPCKDGRDMKKYTSRVLIKSRRTKPERDLISNNKILIQKLSKIDPSQRYFIYPEQCELGDMLEENITDGVTEDNKHYSEFMRTAGETWKSFYKHSKPSSKQKNHLKQAIELLHSNSIIHGDLTGNNIVIGSDGLPRLIDFGNSVYDAPEDFIDAEARVVLLVFPTFKRTSSQQRLVESLSEKKYELMREQQKMD</sequence>
<protein>
    <recommendedName>
        <fullName evidence="1">non-specific serine/threonine protein kinase</fullName>
        <ecNumber evidence="1">2.7.11.1</ecNumber>
    </recommendedName>
</protein>
<dbReference type="AlphaFoldDB" id="A0A6C0F238"/>
<evidence type="ECO:0000256" key="2">
    <source>
        <dbReference type="ARBA" id="ARBA00022527"/>
    </source>
</evidence>
<keyword evidence="4" id="KW-0547">Nucleotide-binding</keyword>
<keyword evidence="6" id="KW-0067">ATP-binding</keyword>
<accession>A0A6C0F238</accession>
<evidence type="ECO:0000256" key="7">
    <source>
        <dbReference type="ARBA" id="ARBA00047899"/>
    </source>
</evidence>
<dbReference type="EC" id="2.7.11.1" evidence="1"/>
<dbReference type="InterPro" id="IPR018934">
    <property type="entry name" value="RIO_dom"/>
</dbReference>
<feature type="domain" description="Protein kinase" evidence="9">
    <location>
        <begin position="7"/>
        <end position="219"/>
    </location>
</feature>
<dbReference type="InterPro" id="IPR000719">
    <property type="entry name" value="Prot_kinase_dom"/>
</dbReference>
<reference evidence="10" key="1">
    <citation type="journal article" date="2020" name="Nature">
        <title>Giant virus diversity and host interactions through global metagenomics.</title>
        <authorList>
            <person name="Schulz F."/>
            <person name="Roux S."/>
            <person name="Paez-Espino D."/>
            <person name="Jungbluth S."/>
            <person name="Walsh D.A."/>
            <person name="Denef V.J."/>
            <person name="McMahon K.D."/>
            <person name="Konstantinidis K.T."/>
            <person name="Eloe-Fadrosh E.A."/>
            <person name="Kyrpides N.C."/>
            <person name="Woyke T."/>
        </authorList>
    </citation>
    <scope>NUCLEOTIDE SEQUENCE</scope>
    <source>
        <strain evidence="10">GVMAG-M-3300009181-41</strain>
    </source>
</reference>
<dbReference type="SUPFAM" id="SSF56112">
    <property type="entry name" value="Protein kinase-like (PK-like)"/>
    <property type="match status" value="1"/>
</dbReference>
<dbReference type="PROSITE" id="PS50011">
    <property type="entry name" value="PROTEIN_KINASE_DOM"/>
    <property type="match status" value="1"/>
</dbReference>
<dbReference type="EMBL" id="MN739025">
    <property type="protein sequence ID" value="QHT35626.1"/>
    <property type="molecule type" value="Genomic_DNA"/>
</dbReference>
<keyword evidence="3" id="KW-0808">Transferase</keyword>
<dbReference type="GO" id="GO:0005524">
    <property type="term" value="F:ATP binding"/>
    <property type="evidence" value="ECO:0007669"/>
    <property type="project" value="UniProtKB-KW"/>
</dbReference>
<evidence type="ECO:0000256" key="1">
    <source>
        <dbReference type="ARBA" id="ARBA00012513"/>
    </source>
</evidence>
<dbReference type="InterPro" id="IPR008266">
    <property type="entry name" value="Tyr_kinase_AS"/>
</dbReference>
<evidence type="ECO:0000313" key="10">
    <source>
        <dbReference type="EMBL" id="QHT35626.1"/>
    </source>
</evidence>
<dbReference type="Gene3D" id="1.10.510.10">
    <property type="entry name" value="Transferase(Phosphotransferase) domain 1"/>
    <property type="match status" value="1"/>
</dbReference>
<comment type="catalytic activity">
    <reaction evidence="8">
        <text>L-seryl-[protein] + ATP = O-phospho-L-seryl-[protein] + ADP + H(+)</text>
        <dbReference type="Rhea" id="RHEA:17989"/>
        <dbReference type="Rhea" id="RHEA-COMP:9863"/>
        <dbReference type="Rhea" id="RHEA-COMP:11604"/>
        <dbReference type="ChEBI" id="CHEBI:15378"/>
        <dbReference type="ChEBI" id="CHEBI:29999"/>
        <dbReference type="ChEBI" id="CHEBI:30616"/>
        <dbReference type="ChEBI" id="CHEBI:83421"/>
        <dbReference type="ChEBI" id="CHEBI:456216"/>
        <dbReference type="EC" id="2.7.11.1"/>
    </reaction>
</comment>